<gene>
    <name evidence="2" type="ORF">KVT40_000703</name>
</gene>
<feature type="region of interest" description="Disordered" evidence="1">
    <location>
        <begin position="282"/>
        <end position="342"/>
    </location>
</feature>
<sequence>MASLTFHNLNTNINPLLSNPPAQRAPAPPPPPVEEPTPAPEAEAEPAPAPKKPIWQASAARPAMQPKKNTGQGVLAATAAKALAGHTRLQKQGSASSLTLSNFPMPGQAMASMLQQRSQDGLLTPDNEKQMNGLGIHQSRSMAQLTCWSSNSRAGSARSVGSSGSGNKVGNSLGDGVGFTFKGTTNFVHPNRQTPRTYNSRSQNASQRSLTYEHEEDHVVVERMNSVTSDGGWKSGWSVNNGSVPGPSVDPDGQPLDEGSPTTAAAEHLAPEDEIPHTIIEEDDISHSRDVSPSRIVTPTDSSSNSSARSGRGLRSRKSSLSIRLRSKDNDDDSSPTSPVRSSFDRALNLLSNNRTVELEDPLTRRASIAAARRAFEEKEAAKDRKAAEREAKNEARRRKSDVHERPLWHRRRPSNAVDSAVDSSEEKSPTYQTARSHSISRSHSIARSNSINYSRPLSPSDDDVDPLSRVPEQDSTPESANFPAYDEQSKPNHSLFTAAYQDDLPQESSGGLFPPMRSTPTEEVEEDQGSLFPPPAPIQSGAIYNIDGKMYDEYGMPIHQVVIPGREGEDTDSIDSRGRRMSKTKQAKGKLNKFSAWGKTRLLRV</sequence>
<keyword evidence="3" id="KW-1185">Reference proteome</keyword>
<feature type="compositionally biased region" description="Basic residues" evidence="1">
    <location>
        <begin position="580"/>
        <end position="591"/>
    </location>
</feature>
<feature type="compositionally biased region" description="Polar residues" evidence="1">
    <location>
        <begin position="184"/>
        <end position="210"/>
    </location>
</feature>
<proteinExistence type="predicted"/>
<comment type="caution">
    <text evidence="2">The sequence shown here is derived from an EMBL/GenBank/DDBJ whole genome shotgun (WGS) entry which is preliminary data.</text>
</comment>
<feature type="compositionally biased region" description="Low complexity" evidence="1">
    <location>
        <begin position="302"/>
        <end position="311"/>
    </location>
</feature>
<organism evidence="2 3">
    <name type="scientific">Elsinoe batatas</name>
    <dbReference type="NCBI Taxonomy" id="2601811"/>
    <lineage>
        <taxon>Eukaryota</taxon>
        <taxon>Fungi</taxon>
        <taxon>Dikarya</taxon>
        <taxon>Ascomycota</taxon>
        <taxon>Pezizomycotina</taxon>
        <taxon>Dothideomycetes</taxon>
        <taxon>Dothideomycetidae</taxon>
        <taxon>Myriangiales</taxon>
        <taxon>Elsinoaceae</taxon>
        <taxon>Elsinoe</taxon>
    </lineage>
</organism>
<dbReference type="AlphaFoldDB" id="A0A8K0LBG6"/>
<feature type="region of interest" description="Disordered" evidence="1">
    <location>
        <begin position="184"/>
        <end position="264"/>
    </location>
</feature>
<dbReference type="EMBL" id="JAESVG020000001">
    <property type="protein sequence ID" value="KAG8631563.1"/>
    <property type="molecule type" value="Genomic_DNA"/>
</dbReference>
<evidence type="ECO:0000313" key="2">
    <source>
        <dbReference type="EMBL" id="KAG8631563.1"/>
    </source>
</evidence>
<feature type="region of interest" description="Disordered" evidence="1">
    <location>
        <begin position="378"/>
        <end position="491"/>
    </location>
</feature>
<protein>
    <submittedName>
        <fullName evidence="2">Uncharacterized protein</fullName>
    </submittedName>
</protein>
<feature type="region of interest" description="Disordered" evidence="1">
    <location>
        <begin position="567"/>
        <end position="591"/>
    </location>
</feature>
<accession>A0A8K0LBG6</accession>
<dbReference type="Proteomes" id="UP000809789">
    <property type="component" value="Unassembled WGS sequence"/>
</dbReference>
<evidence type="ECO:0000313" key="3">
    <source>
        <dbReference type="Proteomes" id="UP000809789"/>
    </source>
</evidence>
<feature type="compositionally biased region" description="Basic and acidic residues" evidence="1">
    <location>
        <begin position="282"/>
        <end position="292"/>
    </location>
</feature>
<feature type="compositionally biased region" description="Polar residues" evidence="1">
    <location>
        <begin position="1"/>
        <end position="17"/>
    </location>
</feature>
<feature type="region of interest" description="Disordered" evidence="1">
    <location>
        <begin position="1"/>
        <end position="73"/>
    </location>
</feature>
<name>A0A8K0LBG6_9PEZI</name>
<dbReference type="OrthoDB" id="3935414at2759"/>
<feature type="region of interest" description="Disordered" evidence="1">
    <location>
        <begin position="111"/>
        <end position="132"/>
    </location>
</feature>
<feature type="compositionally biased region" description="Pro residues" evidence="1">
    <location>
        <begin position="26"/>
        <end position="39"/>
    </location>
</feature>
<feature type="compositionally biased region" description="Low complexity" evidence="1">
    <location>
        <begin position="435"/>
        <end position="460"/>
    </location>
</feature>
<feature type="compositionally biased region" description="Basic and acidic residues" evidence="1">
    <location>
        <begin position="211"/>
        <end position="221"/>
    </location>
</feature>
<reference evidence="2" key="1">
    <citation type="submission" date="2021-07" db="EMBL/GenBank/DDBJ databases">
        <title>Elsinoe batatas strain:CRI-CJ2 Genome sequencing and assembly.</title>
        <authorList>
            <person name="Huang L."/>
        </authorList>
    </citation>
    <scope>NUCLEOTIDE SEQUENCE</scope>
    <source>
        <strain evidence="2">CRI-CJ2</strain>
    </source>
</reference>
<feature type="compositionally biased region" description="Basic and acidic residues" evidence="1">
    <location>
        <begin position="378"/>
        <end position="395"/>
    </location>
</feature>
<evidence type="ECO:0000256" key="1">
    <source>
        <dbReference type="SAM" id="MobiDB-lite"/>
    </source>
</evidence>